<keyword evidence="2" id="KW-1185">Reference proteome</keyword>
<sequence>MCGVRAPSLRTVPLPPPRKCNSFSESVILPHGFGNISPLDSQHGVGLALPTPSPLASGGKIPKGAKCQLPKTVLIAGCYVRFQSYASNLKGMSTNNEHQIDIKSCWEH</sequence>
<dbReference type="Proteomes" id="UP000078200">
    <property type="component" value="Unassembled WGS sequence"/>
</dbReference>
<protein>
    <submittedName>
        <fullName evidence="1">Uncharacterized protein</fullName>
    </submittedName>
</protein>
<evidence type="ECO:0000313" key="1">
    <source>
        <dbReference type="EnsemblMetazoa" id="GAUT023953-PA"/>
    </source>
</evidence>
<proteinExistence type="predicted"/>
<accession>A0A1A9V2V0</accession>
<reference evidence="1" key="1">
    <citation type="submission" date="2020-05" db="UniProtKB">
        <authorList>
            <consortium name="EnsemblMetazoa"/>
        </authorList>
    </citation>
    <scope>IDENTIFICATION</scope>
    <source>
        <strain evidence="1">TTRI</strain>
    </source>
</reference>
<dbReference type="VEuPathDB" id="VectorBase:GAUT023953"/>
<name>A0A1A9V2V0_GLOAU</name>
<dbReference type="EnsemblMetazoa" id="GAUT023953-RA">
    <property type="protein sequence ID" value="GAUT023953-PA"/>
    <property type="gene ID" value="GAUT023953"/>
</dbReference>
<dbReference type="AlphaFoldDB" id="A0A1A9V2V0"/>
<organism evidence="1 2">
    <name type="scientific">Glossina austeni</name>
    <name type="common">Savannah tsetse fly</name>
    <dbReference type="NCBI Taxonomy" id="7395"/>
    <lineage>
        <taxon>Eukaryota</taxon>
        <taxon>Metazoa</taxon>
        <taxon>Ecdysozoa</taxon>
        <taxon>Arthropoda</taxon>
        <taxon>Hexapoda</taxon>
        <taxon>Insecta</taxon>
        <taxon>Pterygota</taxon>
        <taxon>Neoptera</taxon>
        <taxon>Endopterygota</taxon>
        <taxon>Diptera</taxon>
        <taxon>Brachycera</taxon>
        <taxon>Muscomorpha</taxon>
        <taxon>Hippoboscoidea</taxon>
        <taxon>Glossinidae</taxon>
        <taxon>Glossina</taxon>
    </lineage>
</organism>
<evidence type="ECO:0000313" key="2">
    <source>
        <dbReference type="Proteomes" id="UP000078200"/>
    </source>
</evidence>